<protein>
    <submittedName>
        <fullName evidence="2">Uncharacterized protein</fullName>
    </submittedName>
</protein>
<feature type="region of interest" description="Disordered" evidence="1">
    <location>
        <begin position="20"/>
        <end position="69"/>
    </location>
</feature>
<sequence length="69" mass="7558">MDAAASGRRRVAGGGWRAWRRMGGLGGARPDVVESDRRSGARHTPWTSGGRVAEKWRRSRGRGAVRQKS</sequence>
<evidence type="ECO:0000313" key="3">
    <source>
        <dbReference type="Proteomes" id="UP001054854"/>
    </source>
</evidence>
<organism evidence="2 3">
    <name type="scientific">Streptomyces hygroscopicus</name>
    <dbReference type="NCBI Taxonomy" id="1912"/>
    <lineage>
        <taxon>Bacteria</taxon>
        <taxon>Bacillati</taxon>
        <taxon>Actinomycetota</taxon>
        <taxon>Actinomycetes</taxon>
        <taxon>Kitasatosporales</taxon>
        <taxon>Streptomycetaceae</taxon>
        <taxon>Streptomyces</taxon>
        <taxon>Streptomyces violaceusniger group</taxon>
    </lineage>
</organism>
<name>A0ABQ3U4T1_STRHY</name>
<dbReference type="EMBL" id="BNEK01000005">
    <property type="protein sequence ID" value="GHJ30261.1"/>
    <property type="molecule type" value="Genomic_DNA"/>
</dbReference>
<feature type="compositionally biased region" description="Basic residues" evidence="1">
    <location>
        <begin position="57"/>
        <end position="69"/>
    </location>
</feature>
<reference evidence="2" key="1">
    <citation type="submission" date="2024-05" db="EMBL/GenBank/DDBJ databases">
        <title>Whole genome shotgun sequence of Streptomyces hygroscopicus NBRC 113678.</title>
        <authorList>
            <person name="Komaki H."/>
            <person name="Tamura T."/>
        </authorList>
    </citation>
    <scope>NUCLEOTIDE SEQUENCE</scope>
    <source>
        <strain evidence="2">N11-34</strain>
    </source>
</reference>
<gene>
    <name evidence="2" type="ORF">TPA0910_46940</name>
</gene>
<evidence type="ECO:0000313" key="2">
    <source>
        <dbReference type="EMBL" id="GHJ30261.1"/>
    </source>
</evidence>
<proteinExistence type="predicted"/>
<accession>A0ABQ3U4T1</accession>
<evidence type="ECO:0000256" key="1">
    <source>
        <dbReference type="SAM" id="MobiDB-lite"/>
    </source>
</evidence>
<keyword evidence="3" id="KW-1185">Reference proteome</keyword>
<comment type="caution">
    <text evidence="2">The sequence shown here is derived from an EMBL/GenBank/DDBJ whole genome shotgun (WGS) entry which is preliminary data.</text>
</comment>
<dbReference type="Proteomes" id="UP001054854">
    <property type="component" value="Unassembled WGS sequence"/>
</dbReference>